<dbReference type="PANTHER" id="PTHR12302">
    <property type="entry name" value="EBNA2 BINDING PROTEIN P100"/>
    <property type="match status" value="1"/>
</dbReference>
<dbReference type="GO" id="GO:0006402">
    <property type="term" value="P:mRNA catabolic process"/>
    <property type="evidence" value="ECO:0007669"/>
    <property type="project" value="TreeGrafter"/>
</dbReference>
<dbReference type="GO" id="GO:0003723">
    <property type="term" value="F:RNA binding"/>
    <property type="evidence" value="ECO:0007669"/>
    <property type="project" value="TreeGrafter"/>
</dbReference>
<feature type="domain" description="TNase-like" evidence="4">
    <location>
        <begin position="593"/>
        <end position="749"/>
    </location>
</feature>
<dbReference type="SMART" id="SM00220">
    <property type="entry name" value="S_TKc"/>
    <property type="match status" value="1"/>
</dbReference>
<feature type="domain" description="TNase-like" evidence="4">
    <location>
        <begin position="426"/>
        <end position="567"/>
    </location>
</feature>
<evidence type="ECO:0000313" key="6">
    <source>
        <dbReference type="Proteomes" id="UP000017559"/>
    </source>
</evidence>
<dbReference type="HOGENOM" id="CLU_005966_1_0_1"/>
<comment type="caution">
    <text evidence="5">The sequence shown here is derived from an EMBL/GenBank/DDBJ whole genome shotgun (WGS) entry which is preliminary data.</text>
</comment>
<feature type="domain" description="Tudor" evidence="3">
    <location>
        <begin position="1146"/>
        <end position="1206"/>
    </location>
</feature>
<dbReference type="GO" id="GO:0005524">
    <property type="term" value="F:ATP binding"/>
    <property type="evidence" value="ECO:0007669"/>
    <property type="project" value="InterPro"/>
</dbReference>
<dbReference type="SUPFAM" id="SSF56112">
    <property type="entry name" value="Protein kinase-like (PK-like)"/>
    <property type="match status" value="1"/>
</dbReference>
<dbReference type="PROSITE" id="PS50830">
    <property type="entry name" value="TNASE_3"/>
    <property type="match status" value="4"/>
</dbReference>
<feature type="domain" description="Protein kinase" evidence="2">
    <location>
        <begin position="35"/>
        <end position="377"/>
    </location>
</feature>
<reference evidence="5 6" key="1">
    <citation type="journal article" date="2014" name="BMC Genomics">
        <title>Genome and secretome analysis of the hemibiotrophic fungal pathogen, Moniliophthora roreri, which causes frosty pod rot disease of cacao: mechanisms of the biotrophic and necrotrophic phases.</title>
        <authorList>
            <person name="Meinhardt L.W."/>
            <person name="Costa G.G.L."/>
            <person name="Thomazella D.P.T."/>
            <person name="Teixeira P.J.P.L."/>
            <person name="Carazzolle M.F."/>
            <person name="Schuster S.C."/>
            <person name="Carlson J.E."/>
            <person name="Guiltinan M.J."/>
            <person name="Mieczkowski P."/>
            <person name="Farmer A."/>
            <person name="Ramaraj T."/>
            <person name="Crozier J."/>
            <person name="Davis R.E."/>
            <person name="Shao J."/>
            <person name="Melnick R.L."/>
            <person name="Pereira G.A.G."/>
            <person name="Bailey B.A."/>
        </authorList>
    </citation>
    <scope>NUCLEOTIDE SEQUENCE [LARGE SCALE GENOMIC DNA]</scope>
    <source>
        <strain evidence="5 6">MCA 2997</strain>
    </source>
</reference>
<dbReference type="Gene3D" id="1.10.510.10">
    <property type="entry name" value="Transferase(Phosphotransferase) domain 1"/>
    <property type="match status" value="1"/>
</dbReference>
<evidence type="ECO:0000259" key="4">
    <source>
        <dbReference type="PROSITE" id="PS50830"/>
    </source>
</evidence>
<dbReference type="CDD" id="cd00175">
    <property type="entry name" value="SNc"/>
    <property type="match status" value="1"/>
</dbReference>
<gene>
    <name evidence="5" type="ORF">Moror_6368</name>
</gene>
<dbReference type="InterPro" id="IPR016071">
    <property type="entry name" value="Staphylococal_nuclease_OB-fold"/>
</dbReference>
<dbReference type="InterPro" id="IPR035437">
    <property type="entry name" value="SNase_OB-fold_sf"/>
</dbReference>
<dbReference type="PROSITE" id="PS50304">
    <property type="entry name" value="TUDOR"/>
    <property type="match status" value="1"/>
</dbReference>
<dbReference type="GO" id="GO:0005634">
    <property type="term" value="C:nucleus"/>
    <property type="evidence" value="ECO:0007669"/>
    <property type="project" value="TreeGrafter"/>
</dbReference>
<dbReference type="EMBL" id="AWSO01000035">
    <property type="protein sequence ID" value="ESK97147.1"/>
    <property type="molecule type" value="Genomic_DNA"/>
</dbReference>
<dbReference type="KEGG" id="mrr:Moror_6368"/>
<evidence type="ECO:0000259" key="3">
    <source>
        <dbReference type="PROSITE" id="PS50304"/>
    </source>
</evidence>
<dbReference type="PANTHER" id="PTHR12302:SF2">
    <property type="entry name" value="STAPHYLOCOCCAL NUCLEASE DOMAIN-CONTAINING PROTEIN 1"/>
    <property type="match status" value="1"/>
</dbReference>
<organism evidence="5 6">
    <name type="scientific">Moniliophthora roreri (strain MCA 2997)</name>
    <name type="common">Cocoa frosty pod rot fungus</name>
    <name type="synonym">Crinipellis roreri</name>
    <dbReference type="NCBI Taxonomy" id="1381753"/>
    <lineage>
        <taxon>Eukaryota</taxon>
        <taxon>Fungi</taxon>
        <taxon>Dikarya</taxon>
        <taxon>Basidiomycota</taxon>
        <taxon>Agaricomycotina</taxon>
        <taxon>Agaricomycetes</taxon>
        <taxon>Agaricomycetidae</taxon>
        <taxon>Agaricales</taxon>
        <taxon>Marasmiineae</taxon>
        <taxon>Marasmiaceae</taxon>
        <taxon>Moniliophthora</taxon>
    </lineage>
</organism>
<evidence type="ECO:0000313" key="5">
    <source>
        <dbReference type="EMBL" id="ESK97147.1"/>
    </source>
</evidence>
<dbReference type="FunFam" id="2.40.50.90:FF:000001">
    <property type="entry name" value="Staphylococcal nuclease domain-containing protein"/>
    <property type="match status" value="1"/>
</dbReference>
<dbReference type="PROSITE" id="PS50011">
    <property type="entry name" value="PROTEIN_KINASE_DOM"/>
    <property type="match status" value="1"/>
</dbReference>
<feature type="domain" description="TNase-like" evidence="4">
    <location>
        <begin position="937"/>
        <end position="1071"/>
    </location>
</feature>
<dbReference type="Proteomes" id="UP000017559">
    <property type="component" value="Unassembled WGS sequence"/>
</dbReference>
<accession>V2XTQ9</accession>
<dbReference type="Gene3D" id="2.30.30.140">
    <property type="match status" value="1"/>
</dbReference>
<dbReference type="InterPro" id="IPR000719">
    <property type="entry name" value="Prot_kinase_dom"/>
</dbReference>
<dbReference type="OrthoDB" id="10023235at2759"/>
<evidence type="ECO:0000256" key="1">
    <source>
        <dbReference type="SAM" id="MobiDB-lite"/>
    </source>
</evidence>
<dbReference type="FunFam" id="2.30.30.140:FF:000018">
    <property type="entry name" value="Serine/threonine-protein kinase 31"/>
    <property type="match status" value="1"/>
</dbReference>
<dbReference type="SMART" id="SM00333">
    <property type="entry name" value="TUDOR"/>
    <property type="match status" value="1"/>
</dbReference>
<dbReference type="SUPFAM" id="SSF63748">
    <property type="entry name" value="Tudor/PWWP/MBT"/>
    <property type="match status" value="1"/>
</dbReference>
<dbReference type="SUPFAM" id="SSF50199">
    <property type="entry name" value="Staphylococcal nuclease"/>
    <property type="match status" value="5"/>
</dbReference>
<dbReference type="Pfam" id="PF00069">
    <property type="entry name" value="Pkinase"/>
    <property type="match status" value="1"/>
</dbReference>
<dbReference type="GO" id="GO:0004672">
    <property type="term" value="F:protein kinase activity"/>
    <property type="evidence" value="ECO:0007669"/>
    <property type="project" value="InterPro"/>
</dbReference>
<proteinExistence type="predicted"/>
<dbReference type="InterPro" id="IPR002999">
    <property type="entry name" value="Tudor"/>
</dbReference>
<keyword evidence="6" id="KW-1185">Reference proteome</keyword>
<name>V2XTQ9_MONRO</name>
<feature type="region of interest" description="Disordered" evidence="1">
    <location>
        <begin position="536"/>
        <end position="569"/>
    </location>
</feature>
<dbReference type="SMART" id="SM00318">
    <property type="entry name" value="SNc"/>
    <property type="match status" value="4"/>
</dbReference>
<dbReference type="STRING" id="1381753.V2XTQ9"/>
<dbReference type="Gene3D" id="2.40.50.90">
    <property type="match status" value="5"/>
</dbReference>
<feature type="region of interest" description="Disordered" evidence="1">
    <location>
        <begin position="901"/>
        <end position="921"/>
    </location>
</feature>
<protein>
    <submittedName>
        <fullName evidence="5">Transcription factor</fullName>
    </submittedName>
</protein>
<feature type="domain" description="TNase-like" evidence="4">
    <location>
        <begin position="767"/>
        <end position="907"/>
    </location>
</feature>
<dbReference type="Pfam" id="PF00567">
    <property type="entry name" value="TUDOR"/>
    <property type="match status" value="1"/>
</dbReference>
<dbReference type="Gene3D" id="3.30.200.20">
    <property type="entry name" value="Phosphorylase Kinase, domain 1"/>
    <property type="match status" value="1"/>
</dbReference>
<evidence type="ECO:0000259" key="2">
    <source>
        <dbReference type="PROSITE" id="PS50011"/>
    </source>
</evidence>
<dbReference type="Pfam" id="PF00565">
    <property type="entry name" value="SNase"/>
    <property type="match status" value="4"/>
</dbReference>
<sequence length="1330" mass="147752">MRFLPSNKESPLELIDDVRITRQLRSPNRHNINQYTLYKRLKEIGGSHVEISVCRDGPGGREVLVKAVKRKTPEDKYKQLRRSYQAGTYLGEQAARKEITILQASRHPNIVRLFEVVDDETQDKVYLVLEYMNGGHIQWKNADGQPILTVNQSRRIFRDVLLGLEYLHSQGIIHRDLKPANLVWSQDHSVVKIIDFGISHFSELEKMTSSPPSKSRHLLRASTSLFPSEDLLKQRGTCYFMAPEVAWIPPDDYVASSETLGSSSTVQAYTQIPHERPPITKAIDVWSLGVILYCFLFGGFPFQIPDDLSGNNHHNRFVLFKRICTLDWTPADFMGADSMPTGGRKGSDTVIALLDSMLQKNPRNRISVKDAKRHAWVLDDIARPEEWIRMTTPNAPDVSSRSWMSRLSRRLTSFSSPLNILNLFKMSMKAIVKSVISGDSLVLRGRPGPQGQPPKERVLHLADVSAPRMGSSTRDDEPWAFESREFLRAFAVGKEISFVSAHSLPSNDDIPRDLGSGDVGGVDLASEILKNGWGKVKESKREPTEEDTARRELESEAKAAGKGIWNPHGPKARMVHHTMPADSQAFVTEWKGKAIDAIVEQVRDGSTLRVRLLMPEGDHQIVNIALAGVRCARAASKQGETAEPWGEEAKFFVESRLLQRAVRVQILSLPSSTATPFQASANSATSATASVFIGNVLHPAGNIAEFLVGAGLARVVDWHAGMLAAGGGMERLRAAEKSAKEKRACLYASAPAPTASKAGGSINGNSRTFDAQVIRIWSGDQISVVEKDSGKERRIQLSSTRGPKLSDPKQAYYAQEAREFLRKKLIGKTVKVNIDFIRPKEGEFDERECATVRYGSQNANIAEQLVEKGLAGVVRHKRDDEDRSPDYDKLMAAEQAAVAESRGIHSGKDVAPPKQPLNISETSSRATPFVNSFKRLGRISAVVDYVAAGSRFKLYLPKDNQSLTLVLGGIRAPRTARNASEKSEPYGVEALEFATRRYMQRDVEFEVETIDKSGGFIGALYLNKTENVAISLVGEGLASVHSYSADNLPWAKQLYDAENEAKAAKRNMWHDYDEEADVAATQADETADNGPLKSEYLDVIVSDVRPKNGFTFSVQILNTEGIASLEKLMREFSLHHSGAVSVPPGFVPKGGDLVSAKFSDGAWYRAKIRRSSPLKKEAELTFIDYGNQETVSFSNIRPLDPKFRSLPGQAQDARLSFIKLIDPESEYFPEAVERFRSLCEGRKLIANVDHKEGSLLHLRLIDPQDPATAEDPSACINADLLREGVALIDRKGCKYLSSYPQLMKKFQQSVTDAKRERLGMFEFGDIEDDE</sequence>
<dbReference type="InterPro" id="IPR011009">
    <property type="entry name" value="Kinase-like_dom_sf"/>
</dbReference>
<dbReference type="GO" id="GO:0004518">
    <property type="term" value="F:nuclease activity"/>
    <property type="evidence" value="ECO:0007669"/>
    <property type="project" value="TreeGrafter"/>
</dbReference>
<dbReference type="GO" id="GO:0005829">
    <property type="term" value="C:cytosol"/>
    <property type="evidence" value="ECO:0007669"/>
    <property type="project" value="TreeGrafter"/>
</dbReference>
<feature type="compositionally biased region" description="Basic and acidic residues" evidence="1">
    <location>
        <begin position="536"/>
        <end position="559"/>
    </location>
</feature>